<dbReference type="InterPro" id="IPR051607">
    <property type="entry name" value="Metallo-dep_hydrolases"/>
</dbReference>
<keyword evidence="4" id="KW-0862">Zinc</keyword>
<dbReference type="EMBL" id="BAAAYR010000002">
    <property type="protein sequence ID" value="GAA3567529.1"/>
    <property type="molecule type" value="Genomic_DNA"/>
</dbReference>
<keyword evidence="3" id="KW-0378">Hydrolase</keyword>
<feature type="domain" description="Amidohydrolase-related" evidence="5">
    <location>
        <begin position="73"/>
        <end position="474"/>
    </location>
</feature>
<comment type="caution">
    <text evidence="6">The sequence shown here is derived from an EMBL/GenBank/DDBJ whole genome shotgun (WGS) entry which is preliminary data.</text>
</comment>
<dbReference type="Pfam" id="PF01979">
    <property type="entry name" value="Amidohydro_1"/>
    <property type="match status" value="1"/>
</dbReference>
<accession>A0ABP6XHW0</accession>
<dbReference type="InterPro" id="IPR011059">
    <property type="entry name" value="Metal-dep_hydrolase_composite"/>
</dbReference>
<dbReference type="SUPFAM" id="SSF51556">
    <property type="entry name" value="Metallo-dependent hydrolases"/>
    <property type="match status" value="1"/>
</dbReference>
<evidence type="ECO:0000259" key="5">
    <source>
        <dbReference type="Pfam" id="PF01979"/>
    </source>
</evidence>
<dbReference type="SUPFAM" id="SSF51338">
    <property type="entry name" value="Composite domain of metallo-dependent hydrolases"/>
    <property type="match status" value="1"/>
</dbReference>
<reference evidence="7" key="1">
    <citation type="journal article" date="2019" name="Int. J. Syst. Evol. Microbiol.">
        <title>The Global Catalogue of Microorganisms (GCM) 10K type strain sequencing project: providing services to taxonomists for standard genome sequencing and annotation.</title>
        <authorList>
            <consortium name="The Broad Institute Genomics Platform"/>
            <consortium name="The Broad Institute Genome Sequencing Center for Infectious Disease"/>
            <person name="Wu L."/>
            <person name="Ma J."/>
        </authorList>
    </citation>
    <scope>NUCLEOTIDE SEQUENCE [LARGE SCALE GENOMIC DNA]</scope>
    <source>
        <strain evidence="7">JCM 16540</strain>
    </source>
</reference>
<dbReference type="InterPro" id="IPR006680">
    <property type="entry name" value="Amidohydro-rel"/>
</dbReference>
<dbReference type="PANTHER" id="PTHR11271:SF6">
    <property type="entry name" value="GUANINE DEAMINASE"/>
    <property type="match status" value="1"/>
</dbReference>
<evidence type="ECO:0000256" key="1">
    <source>
        <dbReference type="ARBA" id="ARBA00001947"/>
    </source>
</evidence>
<keyword evidence="7" id="KW-1185">Reference proteome</keyword>
<organism evidence="6 7">
    <name type="scientific">Microlunatus spumicola</name>
    <dbReference type="NCBI Taxonomy" id="81499"/>
    <lineage>
        <taxon>Bacteria</taxon>
        <taxon>Bacillati</taxon>
        <taxon>Actinomycetota</taxon>
        <taxon>Actinomycetes</taxon>
        <taxon>Propionibacteriales</taxon>
        <taxon>Propionibacteriaceae</taxon>
        <taxon>Microlunatus</taxon>
    </lineage>
</organism>
<dbReference type="PANTHER" id="PTHR11271">
    <property type="entry name" value="GUANINE DEAMINASE"/>
    <property type="match status" value="1"/>
</dbReference>
<evidence type="ECO:0000256" key="3">
    <source>
        <dbReference type="ARBA" id="ARBA00022801"/>
    </source>
</evidence>
<evidence type="ECO:0000256" key="4">
    <source>
        <dbReference type="ARBA" id="ARBA00022833"/>
    </source>
</evidence>
<comment type="cofactor">
    <cofactor evidence="1">
        <name>Zn(2+)</name>
        <dbReference type="ChEBI" id="CHEBI:29105"/>
    </cofactor>
</comment>
<evidence type="ECO:0000313" key="6">
    <source>
        <dbReference type="EMBL" id="GAA3567529.1"/>
    </source>
</evidence>
<dbReference type="Gene3D" id="3.20.20.140">
    <property type="entry name" value="Metal-dependent hydrolases"/>
    <property type="match status" value="1"/>
</dbReference>
<sequence length="494" mass="52123">MGRLHRSRVTARVLRGHLFHVAGDARLADAVASLVSLRDGALVIDEAGRIAWTGSYAELPPAYAGLAVTRADFLLPGFVDTHLHYPQVHATAAYGGGRLLDWLDRCIFPTEARLADEELAVRAAEDFVARRVAVGTTTALVFGSAFPAAQDALFRAHAAAGLRLVSGRGIQTVGPASANPLITAEADALGLVVDEIERWHGREADLTPAADPSRALLQVAVVPRFALSVTRETLAGLGELYRDARGSGVYVHTHLSENSSPQGGEVEAVRAMYEVESYLDTYDGRFHPGSRVGGESLLGRRSVFAHAVHCTDAELARLAETQSSIAHCPTSQQFLGSGTMPWRRTTAAGVTVAAGSDVGAGDRWLIPGVLNDAYKVHLSEPGADAVALHPAELLHTGTLAGAQALDLDDRIGNFDVGKDADVVLIDVAGAPALARRLEAGSWPEDPAEADVALLFTLLMELAEKAITSVVVKGHEVESRPLDLSAGVLSIGRPG</sequence>
<evidence type="ECO:0000256" key="2">
    <source>
        <dbReference type="ARBA" id="ARBA00022723"/>
    </source>
</evidence>
<dbReference type="Proteomes" id="UP001500767">
    <property type="component" value="Unassembled WGS sequence"/>
</dbReference>
<proteinExistence type="predicted"/>
<keyword evidence="2" id="KW-0479">Metal-binding</keyword>
<dbReference type="Gene3D" id="2.30.40.10">
    <property type="entry name" value="Urease, subunit C, domain 1"/>
    <property type="match status" value="1"/>
</dbReference>
<evidence type="ECO:0000313" key="7">
    <source>
        <dbReference type="Proteomes" id="UP001500767"/>
    </source>
</evidence>
<dbReference type="InterPro" id="IPR032466">
    <property type="entry name" value="Metal_Hydrolase"/>
</dbReference>
<protein>
    <submittedName>
        <fullName evidence="6">Amidohydrolase family protein</fullName>
    </submittedName>
</protein>
<gene>
    <name evidence="6" type="ORF">GCM10022197_24580</name>
</gene>
<name>A0ABP6XHW0_9ACTN</name>